<evidence type="ECO:0000313" key="4">
    <source>
        <dbReference type="Proteomes" id="UP000007014"/>
    </source>
</evidence>
<feature type="compositionally biased region" description="Low complexity" evidence="2">
    <location>
        <begin position="787"/>
        <end position="802"/>
    </location>
</feature>
<organism evidence="3 4">
    <name type="scientific">Cyanidioschyzon merolae (strain NIES-3377 / 10D)</name>
    <name type="common">Unicellular red alga</name>
    <dbReference type="NCBI Taxonomy" id="280699"/>
    <lineage>
        <taxon>Eukaryota</taxon>
        <taxon>Rhodophyta</taxon>
        <taxon>Bangiophyceae</taxon>
        <taxon>Cyanidiales</taxon>
        <taxon>Cyanidiaceae</taxon>
        <taxon>Cyanidioschyzon</taxon>
    </lineage>
</organism>
<dbReference type="Proteomes" id="UP000007014">
    <property type="component" value="Chromosome 16"/>
</dbReference>
<feature type="region of interest" description="Disordered" evidence="2">
    <location>
        <begin position="943"/>
        <end position="1015"/>
    </location>
</feature>
<feature type="compositionally biased region" description="Low complexity" evidence="2">
    <location>
        <begin position="899"/>
        <end position="912"/>
    </location>
</feature>
<evidence type="ECO:0000256" key="1">
    <source>
        <dbReference type="SAM" id="Coils"/>
    </source>
</evidence>
<evidence type="ECO:0000256" key="2">
    <source>
        <dbReference type="SAM" id="MobiDB-lite"/>
    </source>
</evidence>
<feature type="compositionally biased region" description="Polar residues" evidence="2">
    <location>
        <begin position="913"/>
        <end position="922"/>
    </location>
</feature>
<reference evidence="3 4" key="2">
    <citation type="journal article" date="2007" name="BMC Biol.">
        <title>A 100%-complete sequence reveals unusually simple genomic features in the hot-spring red alga Cyanidioschyzon merolae.</title>
        <authorList>
            <person name="Nozaki H."/>
            <person name="Takano H."/>
            <person name="Misumi O."/>
            <person name="Terasawa K."/>
            <person name="Matsuzaki M."/>
            <person name="Maruyama S."/>
            <person name="Nishida K."/>
            <person name="Yagisawa F."/>
            <person name="Yoshida Y."/>
            <person name="Fujiwara T."/>
            <person name="Takio S."/>
            <person name="Tamura K."/>
            <person name="Chung S.J."/>
            <person name="Nakamura S."/>
            <person name="Kuroiwa H."/>
            <person name="Tanaka K."/>
            <person name="Sato N."/>
            <person name="Kuroiwa T."/>
        </authorList>
    </citation>
    <scope>NUCLEOTIDE SEQUENCE [LARGE SCALE GENOMIC DNA]</scope>
    <source>
        <strain evidence="3 4">10D</strain>
    </source>
</reference>
<dbReference type="GO" id="GO:0005737">
    <property type="term" value="C:cytoplasm"/>
    <property type="evidence" value="ECO:0007669"/>
    <property type="project" value="TreeGrafter"/>
</dbReference>
<feature type="region of interest" description="Disordered" evidence="2">
    <location>
        <begin position="1024"/>
        <end position="1043"/>
    </location>
</feature>
<dbReference type="RefSeq" id="XP_005537807.1">
    <property type="nucleotide sequence ID" value="XM_005537750.1"/>
</dbReference>
<dbReference type="GO" id="GO:0000226">
    <property type="term" value="P:microtubule cytoskeleton organization"/>
    <property type="evidence" value="ECO:0007669"/>
    <property type="project" value="InterPro"/>
</dbReference>
<dbReference type="PANTHER" id="PTHR19321:SF41">
    <property type="entry name" value="FASCETTO-RELATED"/>
    <property type="match status" value="1"/>
</dbReference>
<dbReference type="HOGENOM" id="CLU_281492_0_0_1"/>
<keyword evidence="1" id="KW-0175">Coiled coil</keyword>
<evidence type="ECO:0000313" key="3">
    <source>
        <dbReference type="EMBL" id="BAM81771.1"/>
    </source>
</evidence>
<proteinExistence type="predicted"/>
<dbReference type="Gramene" id="CMP130CT">
    <property type="protein sequence ID" value="CMP130CT"/>
    <property type="gene ID" value="CMP130C"/>
</dbReference>
<dbReference type="GeneID" id="16996077"/>
<gene>
    <name evidence="3" type="ORF">CYME_CMP130C</name>
</gene>
<feature type="region of interest" description="Disordered" evidence="2">
    <location>
        <begin position="753"/>
        <end position="844"/>
    </location>
</feature>
<feature type="compositionally biased region" description="Polar residues" evidence="2">
    <location>
        <begin position="774"/>
        <end position="783"/>
    </location>
</feature>
<feature type="coiled-coil region" evidence="1">
    <location>
        <begin position="39"/>
        <end position="80"/>
    </location>
</feature>
<keyword evidence="4" id="KW-1185">Reference proteome</keyword>
<feature type="coiled-coil region" evidence="1">
    <location>
        <begin position="191"/>
        <end position="218"/>
    </location>
</feature>
<protein>
    <submittedName>
        <fullName evidence="3">Similar to microtubule-associated protein</fullName>
    </submittedName>
</protein>
<dbReference type="KEGG" id="cme:CYME_CMP130C"/>
<dbReference type="GO" id="GO:0005819">
    <property type="term" value="C:spindle"/>
    <property type="evidence" value="ECO:0007669"/>
    <property type="project" value="TreeGrafter"/>
</dbReference>
<dbReference type="OMA" id="GDQQEYY"/>
<dbReference type="EMBL" id="AP006498">
    <property type="protein sequence ID" value="BAM81771.1"/>
    <property type="molecule type" value="Genomic_DNA"/>
</dbReference>
<feature type="region of interest" description="Disordered" evidence="2">
    <location>
        <begin position="864"/>
        <end position="886"/>
    </location>
</feature>
<feature type="region of interest" description="Disordered" evidence="2">
    <location>
        <begin position="898"/>
        <end position="930"/>
    </location>
</feature>
<dbReference type="STRING" id="280699.M1UV39"/>
<feature type="compositionally biased region" description="Polar residues" evidence="2">
    <location>
        <begin position="968"/>
        <end position="984"/>
    </location>
</feature>
<feature type="compositionally biased region" description="Polar residues" evidence="2">
    <location>
        <begin position="1077"/>
        <end position="1088"/>
    </location>
</feature>
<dbReference type="Pfam" id="PF03999">
    <property type="entry name" value="MAP65_ASE1"/>
    <property type="match status" value="1"/>
</dbReference>
<dbReference type="GO" id="GO:0008017">
    <property type="term" value="F:microtubule binding"/>
    <property type="evidence" value="ECO:0007669"/>
    <property type="project" value="InterPro"/>
</dbReference>
<name>M1UV39_CYAM1</name>
<feature type="compositionally biased region" description="Polar residues" evidence="2">
    <location>
        <begin position="601"/>
        <end position="613"/>
    </location>
</feature>
<feature type="region of interest" description="Disordered" evidence="2">
    <location>
        <begin position="155"/>
        <end position="184"/>
    </location>
</feature>
<feature type="compositionally biased region" description="Polar residues" evidence="2">
    <location>
        <begin position="641"/>
        <end position="661"/>
    </location>
</feature>
<dbReference type="AlphaFoldDB" id="M1UV39"/>
<dbReference type="Gene3D" id="1.20.58.1520">
    <property type="match status" value="1"/>
</dbReference>
<dbReference type="InterPro" id="IPR007145">
    <property type="entry name" value="MAP65_Ase1_PRC1"/>
</dbReference>
<sequence>MEVRLNQDVISRLQEVWAEIGLDEAERVRRVEALREQVIRVYVDTLESAADERDTLENELDAAEALLLELQAEVAAAQKSAPAAWLPADVLSSSRRTVGGDMTERQWGAASAANNTIELSTTFGAGGLGHTAAPDMSVSCTLPDEPSLRREAPTVERLLPGASTNPGLAPHERSGRSGDSSGRQGTLLQCLDEVSRQVAALEAQKRLFVERLGELQKRVLTLWVDELGEVVDDLPEEYRDALVITGSRRTRDVPSAVELGANVSPSHEANFTQITTIASDLNNPLRKISIREYGQRIRALESKISELLELRQQRVQTIASLLVSIRGLLRRLCIVSPEETESELDRLALTFDGTQEPLGASLVSIDVLTARVAYLEREIELRVEELDRVSNIAAELYKALRYPAERFSAFQAEHSTLSKHSLEAWHSHVEELRATREKRLRALIAKEKERLTALWNELDIAPAQRVSFAFCSNDEASEEVLEAIEQETSRLESIARRIRPIHELLRRREELLEKKMELDREMQNPERLFGRSGGKRIVGGLLREEQLRKQVRQLPKVNNVLRSLLESYAHEFQKRFIHKGVDILERLQQEEAAEAAMRVSRSGQRETPTNANSGAFVPVATVPANAASAAGSAGRLAAPSNATSARSTPTPRPNAPNTWNGTSAKKVLAAQVRKRVESKHDANTPFAVIGQAKTTTALAAASAEVPGAWCAWLSAAGPANQHHAIAREGSAAPYSMSCRAPMIGDLRTPQFASKVADSPQSPGVAGIRPPGGCANQSTGQNDRCFTENASSSSGTEMSTSNSHGCVQGGSVSERSTRTLDRSPAQTTPTERAGAKLAEHSYGSSAAAPSFVGVEYRSTPTGNSARLIGSLHSSQSDGHHSGGSAPSLRCASEAKLLDPSLSSGTSVSGSTLSPCRQSQGTEHQQQQQQQLMEAGMQTHEHNAPALDTTSRASHIETPSRLSQEKKRAVQTSDPESDQENSSLQANVAAEQSFRPVETPRAIKGVSDRGSPRLQESDLTMNCMPKKRVRSASSASSASTCTPNTTKMKCTAVDNQECTTGMPSNAPTRAHSCAEDSLSEQPGSTHSSTRPPAASGEPYPVQFSADFPCAESPIR</sequence>
<dbReference type="PANTHER" id="PTHR19321">
    <property type="entry name" value="PROTEIN REGULATOR OF CYTOKINESIS 1 PRC1-RELATED"/>
    <property type="match status" value="1"/>
</dbReference>
<dbReference type="eggNOG" id="KOG4302">
    <property type="taxonomic scope" value="Eukaryota"/>
</dbReference>
<accession>M1UV39</accession>
<reference evidence="3 4" key="1">
    <citation type="journal article" date="2004" name="Nature">
        <title>Genome sequence of the ultrasmall unicellular red alga Cyanidioschyzon merolae 10D.</title>
        <authorList>
            <person name="Matsuzaki M."/>
            <person name="Misumi O."/>
            <person name="Shin-i T."/>
            <person name="Maruyama S."/>
            <person name="Takahara M."/>
            <person name="Miyagishima S."/>
            <person name="Mori T."/>
            <person name="Nishida K."/>
            <person name="Yagisawa F."/>
            <person name="Nishida K."/>
            <person name="Yoshida Y."/>
            <person name="Nishimura Y."/>
            <person name="Nakao S."/>
            <person name="Kobayashi T."/>
            <person name="Momoyama Y."/>
            <person name="Higashiyama T."/>
            <person name="Minoda A."/>
            <person name="Sano M."/>
            <person name="Nomoto H."/>
            <person name="Oishi K."/>
            <person name="Hayashi H."/>
            <person name="Ohta F."/>
            <person name="Nishizaka S."/>
            <person name="Haga S."/>
            <person name="Miura S."/>
            <person name="Morishita T."/>
            <person name="Kabeya Y."/>
            <person name="Terasawa K."/>
            <person name="Suzuki Y."/>
            <person name="Ishii Y."/>
            <person name="Asakawa S."/>
            <person name="Takano H."/>
            <person name="Ohta N."/>
            <person name="Kuroiwa H."/>
            <person name="Tanaka K."/>
            <person name="Shimizu N."/>
            <person name="Sugano S."/>
            <person name="Sato N."/>
            <person name="Nozaki H."/>
            <person name="Ogasawara N."/>
            <person name="Kohara Y."/>
            <person name="Kuroiwa T."/>
        </authorList>
    </citation>
    <scope>NUCLEOTIDE SEQUENCE [LARGE SCALE GENOMIC DNA]</scope>
    <source>
        <strain evidence="3 4">10D</strain>
    </source>
</reference>
<feature type="region of interest" description="Disordered" evidence="2">
    <location>
        <begin position="595"/>
        <end position="615"/>
    </location>
</feature>
<feature type="region of interest" description="Disordered" evidence="2">
    <location>
        <begin position="633"/>
        <end position="661"/>
    </location>
</feature>
<feature type="region of interest" description="Disordered" evidence="2">
    <location>
        <begin position="1058"/>
        <end position="1113"/>
    </location>
</feature>
<dbReference type="OrthoDB" id="642895at2759"/>